<evidence type="ECO:0000256" key="3">
    <source>
        <dbReference type="ARBA" id="ARBA00023319"/>
    </source>
</evidence>
<dbReference type="InterPro" id="IPR013783">
    <property type="entry name" value="Ig-like_fold"/>
</dbReference>
<dbReference type="InterPro" id="IPR051170">
    <property type="entry name" value="Neural/epithelial_adhesion"/>
</dbReference>
<evidence type="ECO:0000313" key="6">
    <source>
        <dbReference type="EMBL" id="KAJ4434833.1"/>
    </source>
</evidence>
<keyword evidence="4" id="KW-0472">Membrane</keyword>
<evidence type="ECO:0000256" key="2">
    <source>
        <dbReference type="ARBA" id="ARBA00023157"/>
    </source>
</evidence>
<dbReference type="PROSITE" id="PS50835">
    <property type="entry name" value="IG_LIKE"/>
    <property type="match status" value="1"/>
</dbReference>
<comment type="caution">
    <text evidence="6">The sequence shown here is derived from an EMBL/GenBank/DDBJ whole genome shotgun (WGS) entry which is preliminary data.</text>
</comment>
<protein>
    <recommendedName>
        <fullName evidence="5">Ig-like domain-containing protein</fullName>
    </recommendedName>
</protein>
<dbReference type="EMBL" id="JAJSOF020000025">
    <property type="protein sequence ID" value="KAJ4434833.1"/>
    <property type="molecule type" value="Genomic_DNA"/>
</dbReference>
<keyword evidence="3" id="KW-0393">Immunoglobulin domain</keyword>
<dbReference type="PANTHER" id="PTHR12231:SF265">
    <property type="entry name" value="DPR-INTERACTING PROTEIN LAMBDA"/>
    <property type="match status" value="1"/>
</dbReference>
<keyword evidence="2" id="KW-1015">Disulfide bond</keyword>
<evidence type="ECO:0000256" key="1">
    <source>
        <dbReference type="ARBA" id="ARBA00022737"/>
    </source>
</evidence>
<feature type="domain" description="Ig-like" evidence="5">
    <location>
        <begin position="122"/>
        <end position="165"/>
    </location>
</feature>
<feature type="transmembrane region" description="Helical" evidence="4">
    <location>
        <begin position="33"/>
        <end position="53"/>
    </location>
</feature>
<keyword evidence="1" id="KW-0677">Repeat</keyword>
<proteinExistence type="predicted"/>
<feature type="transmembrane region" description="Helical" evidence="4">
    <location>
        <begin position="60"/>
        <end position="80"/>
    </location>
</feature>
<accession>A0ABQ8SL22</accession>
<organism evidence="6 7">
    <name type="scientific">Periplaneta americana</name>
    <name type="common">American cockroach</name>
    <name type="synonym">Blatta americana</name>
    <dbReference type="NCBI Taxonomy" id="6978"/>
    <lineage>
        <taxon>Eukaryota</taxon>
        <taxon>Metazoa</taxon>
        <taxon>Ecdysozoa</taxon>
        <taxon>Arthropoda</taxon>
        <taxon>Hexapoda</taxon>
        <taxon>Insecta</taxon>
        <taxon>Pterygota</taxon>
        <taxon>Neoptera</taxon>
        <taxon>Polyneoptera</taxon>
        <taxon>Dictyoptera</taxon>
        <taxon>Blattodea</taxon>
        <taxon>Blattoidea</taxon>
        <taxon>Blattidae</taxon>
        <taxon>Blattinae</taxon>
        <taxon>Periplaneta</taxon>
    </lineage>
</organism>
<dbReference type="Gene3D" id="2.60.40.10">
    <property type="entry name" value="Immunoglobulins"/>
    <property type="match status" value="1"/>
</dbReference>
<dbReference type="InterPro" id="IPR007110">
    <property type="entry name" value="Ig-like_dom"/>
</dbReference>
<dbReference type="InterPro" id="IPR036179">
    <property type="entry name" value="Ig-like_dom_sf"/>
</dbReference>
<sequence length="165" mass="17785">MPRLLNSCICNGVGDGSGRGDSGGSDDDDNGSVVMMIMMVVMTMMVVVVMMMIMIDVNMVVIILTIIMITLSQLLTVRSYDGETLLLNSIQRSDMGAYLCIANNGIPPPVSKRFVVQVHFHPLIKVSNQLVAAPVGSNVDIGCDVEASPKAMNSWYRDTATLQSV</sequence>
<keyword evidence="7" id="KW-1185">Reference proteome</keyword>
<gene>
    <name evidence="6" type="ORF">ANN_23404</name>
</gene>
<keyword evidence="4" id="KW-0812">Transmembrane</keyword>
<keyword evidence="4" id="KW-1133">Transmembrane helix</keyword>
<evidence type="ECO:0000256" key="4">
    <source>
        <dbReference type="SAM" id="Phobius"/>
    </source>
</evidence>
<dbReference type="Proteomes" id="UP001148838">
    <property type="component" value="Unassembled WGS sequence"/>
</dbReference>
<reference evidence="6 7" key="1">
    <citation type="journal article" date="2022" name="Allergy">
        <title>Genome assembly and annotation of Periplaneta americana reveal a comprehensive cockroach allergen profile.</title>
        <authorList>
            <person name="Wang L."/>
            <person name="Xiong Q."/>
            <person name="Saelim N."/>
            <person name="Wang L."/>
            <person name="Nong W."/>
            <person name="Wan A.T."/>
            <person name="Shi M."/>
            <person name="Liu X."/>
            <person name="Cao Q."/>
            <person name="Hui J.H.L."/>
            <person name="Sookrung N."/>
            <person name="Leung T.F."/>
            <person name="Tungtrongchitr A."/>
            <person name="Tsui S.K.W."/>
        </authorList>
    </citation>
    <scope>NUCLEOTIDE SEQUENCE [LARGE SCALE GENOMIC DNA]</scope>
    <source>
        <strain evidence="6">PWHHKU_190912</strain>
    </source>
</reference>
<dbReference type="SUPFAM" id="SSF48726">
    <property type="entry name" value="Immunoglobulin"/>
    <property type="match status" value="2"/>
</dbReference>
<evidence type="ECO:0000259" key="5">
    <source>
        <dbReference type="PROSITE" id="PS50835"/>
    </source>
</evidence>
<name>A0ABQ8SL22_PERAM</name>
<dbReference type="PANTHER" id="PTHR12231">
    <property type="entry name" value="CTX-RELATED TYPE I TRANSMEMBRANE PROTEIN"/>
    <property type="match status" value="1"/>
</dbReference>
<evidence type="ECO:0000313" key="7">
    <source>
        <dbReference type="Proteomes" id="UP001148838"/>
    </source>
</evidence>